<dbReference type="InterPro" id="IPR001310">
    <property type="entry name" value="Histidine_triad_HIT"/>
</dbReference>
<keyword evidence="4" id="KW-1185">Reference proteome</keyword>
<sequence>MDTCPFCTTYKDLPSTPGGILFEDRLVYVHHYCRDEGPSYLGHLLLKTKRHVPGLADLTEAEGQAIGQSIARLSKALQACTGAEKIYAEAYYEVVPHLHLHLMARYPETPQAYWRWKIGEWPQAPQGGPEAIAALCEQIHAYLAQTVSGSVEPNVE</sequence>
<dbReference type="Proteomes" id="UP000612362">
    <property type="component" value="Unassembled WGS sequence"/>
</dbReference>
<accession>A0A8J3IG06</accession>
<proteinExistence type="predicted"/>
<dbReference type="GO" id="GO:0009117">
    <property type="term" value="P:nucleotide metabolic process"/>
    <property type="evidence" value="ECO:0007669"/>
    <property type="project" value="TreeGrafter"/>
</dbReference>
<dbReference type="RefSeq" id="WP_220199487.1">
    <property type="nucleotide sequence ID" value="NZ_BNJF01000008.1"/>
</dbReference>
<dbReference type="PANTHER" id="PTHR46648">
    <property type="entry name" value="HIT FAMILY PROTEIN 1"/>
    <property type="match status" value="1"/>
</dbReference>
<dbReference type="AlphaFoldDB" id="A0A8J3IG06"/>
<evidence type="ECO:0000313" key="3">
    <source>
        <dbReference type="EMBL" id="GHO50484.1"/>
    </source>
</evidence>
<dbReference type="Gene3D" id="3.30.428.10">
    <property type="entry name" value="HIT-like"/>
    <property type="match status" value="1"/>
</dbReference>
<dbReference type="EMBL" id="BNJF01000008">
    <property type="protein sequence ID" value="GHO50484.1"/>
    <property type="molecule type" value="Genomic_DNA"/>
</dbReference>
<dbReference type="GO" id="GO:0003824">
    <property type="term" value="F:catalytic activity"/>
    <property type="evidence" value="ECO:0007669"/>
    <property type="project" value="InterPro"/>
</dbReference>
<dbReference type="PANTHER" id="PTHR46648:SF1">
    <property type="entry name" value="ADENOSINE 5'-MONOPHOSPHORAMIDASE HNT1"/>
    <property type="match status" value="1"/>
</dbReference>
<evidence type="ECO:0000313" key="4">
    <source>
        <dbReference type="Proteomes" id="UP000612362"/>
    </source>
</evidence>
<dbReference type="PROSITE" id="PS51084">
    <property type="entry name" value="HIT_2"/>
    <property type="match status" value="1"/>
</dbReference>
<dbReference type="InterPro" id="IPR011146">
    <property type="entry name" value="HIT-like"/>
</dbReference>
<dbReference type="Pfam" id="PF01230">
    <property type="entry name" value="HIT"/>
    <property type="match status" value="1"/>
</dbReference>
<evidence type="ECO:0000256" key="1">
    <source>
        <dbReference type="PROSITE-ProRule" id="PRU00464"/>
    </source>
</evidence>
<comment type="caution">
    <text evidence="3">The sequence shown here is derived from an EMBL/GenBank/DDBJ whole genome shotgun (WGS) entry which is preliminary data.</text>
</comment>
<feature type="domain" description="HIT" evidence="2">
    <location>
        <begin position="35"/>
        <end position="113"/>
    </location>
</feature>
<evidence type="ECO:0000259" key="2">
    <source>
        <dbReference type="PROSITE" id="PS51084"/>
    </source>
</evidence>
<gene>
    <name evidence="3" type="ORF">KSX_86470</name>
</gene>
<name>A0A8J3IG06_9CHLR</name>
<dbReference type="SUPFAM" id="SSF54197">
    <property type="entry name" value="HIT-like"/>
    <property type="match status" value="1"/>
</dbReference>
<feature type="short sequence motif" description="Histidine triad motif" evidence="1">
    <location>
        <begin position="97"/>
        <end position="101"/>
    </location>
</feature>
<protein>
    <submittedName>
        <fullName evidence="3">HIT family protein</fullName>
    </submittedName>
</protein>
<organism evidence="3 4">
    <name type="scientific">Ktedonospora formicarum</name>
    <dbReference type="NCBI Taxonomy" id="2778364"/>
    <lineage>
        <taxon>Bacteria</taxon>
        <taxon>Bacillati</taxon>
        <taxon>Chloroflexota</taxon>
        <taxon>Ktedonobacteria</taxon>
        <taxon>Ktedonobacterales</taxon>
        <taxon>Ktedonobacteraceae</taxon>
        <taxon>Ktedonospora</taxon>
    </lineage>
</organism>
<dbReference type="InterPro" id="IPR036265">
    <property type="entry name" value="HIT-like_sf"/>
</dbReference>
<reference evidence="3" key="1">
    <citation type="submission" date="2020-10" db="EMBL/GenBank/DDBJ databases">
        <title>Taxonomic study of unclassified bacteria belonging to the class Ktedonobacteria.</title>
        <authorList>
            <person name="Yabe S."/>
            <person name="Wang C.M."/>
            <person name="Zheng Y."/>
            <person name="Sakai Y."/>
            <person name="Cavaletti L."/>
            <person name="Monciardini P."/>
            <person name="Donadio S."/>
        </authorList>
    </citation>
    <scope>NUCLEOTIDE SEQUENCE</scope>
    <source>
        <strain evidence="3">SOSP1-1</strain>
    </source>
</reference>